<name>A0A8T0PVH3_PANVG</name>
<dbReference type="AlphaFoldDB" id="A0A8T0PVH3"/>
<evidence type="ECO:0000313" key="2">
    <source>
        <dbReference type="EMBL" id="KAG2565690.1"/>
    </source>
</evidence>
<feature type="non-terminal residue" evidence="2">
    <location>
        <position position="115"/>
    </location>
</feature>
<protein>
    <submittedName>
        <fullName evidence="2">Uncharacterized protein</fullName>
    </submittedName>
</protein>
<keyword evidence="1" id="KW-1133">Transmembrane helix</keyword>
<sequence length="115" mass="13083">MSSHLHGFRYGWLPIVRLSELEHGSVAVVACIAHACIPTLLAGIWFGTKLSSHMHHFTCGWSPAGPDPRIAMFIVVPFRSHQQRLLQFFLLFLLVWTRRSHDLISLHAPNNFSNK</sequence>
<comment type="caution">
    <text evidence="2">The sequence shown here is derived from an EMBL/GenBank/DDBJ whole genome shotgun (WGS) entry which is preliminary data.</text>
</comment>
<organism evidence="2 3">
    <name type="scientific">Panicum virgatum</name>
    <name type="common">Blackwell switchgrass</name>
    <dbReference type="NCBI Taxonomy" id="38727"/>
    <lineage>
        <taxon>Eukaryota</taxon>
        <taxon>Viridiplantae</taxon>
        <taxon>Streptophyta</taxon>
        <taxon>Embryophyta</taxon>
        <taxon>Tracheophyta</taxon>
        <taxon>Spermatophyta</taxon>
        <taxon>Magnoliopsida</taxon>
        <taxon>Liliopsida</taxon>
        <taxon>Poales</taxon>
        <taxon>Poaceae</taxon>
        <taxon>PACMAD clade</taxon>
        <taxon>Panicoideae</taxon>
        <taxon>Panicodae</taxon>
        <taxon>Paniceae</taxon>
        <taxon>Panicinae</taxon>
        <taxon>Panicum</taxon>
        <taxon>Panicum sect. Hiantes</taxon>
    </lineage>
</organism>
<keyword evidence="1" id="KW-0812">Transmembrane</keyword>
<keyword evidence="3" id="KW-1185">Reference proteome</keyword>
<feature type="transmembrane region" description="Helical" evidence="1">
    <location>
        <begin position="26"/>
        <end position="46"/>
    </location>
</feature>
<reference evidence="2" key="1">
    <citation type="submission" date="2020-05" db="EMBL/GenBank/DDBJ databases">
        <title>WGS assembly of Panicum virgatum.</title>
        <authorList>
            <person name="Lovell J.T."/>
            <person name="Jenkins J."/>
            <person name="Shu S."/>
            <person name="Juenger T.E."/>
            <person name="Schmutz J."/>
        </authorList>
    </citation>
    <scope>NUCLEOTIDE SEQUENCE</scope>
    <source>
        <strain evidence="2">AP13</strain>
    </source>
</reference>
<accession>A0A8T0PVH3</accession>
<evidence type="ECO:0000256" key="1">
    <source>
        <dbReference type="SAM" id="Phobius"/>
    </source>
</evidence>
<keyword evidence="1" id="KW-0472">Membrane</keyword>
<gene>
    <name evidence="2" type="ORF">PVAP13_7NG133017</name>
</gene>
<proteinExistence type="predicted"/>
<evidence type="ECO:0000313" key="3">
    <source>
        <dbReference type="Proteomes" id="UP000823388"/>
    </source>
</evidence>
<dbReference type="EMBL" id="CM029050">
    <property type="protein sequence ID" value="KAG2565690.1"/>
    <property type="molecule type" value="Genomic_DNA"/>
</dbReference>
<dbReference type="Proteomes" id="UP000823388">
    <property type="component" value="Chromosome 7N"/>
</dbReference>